<protein>
    <submittedName>
        <fullName evidence="7">Organic cation transporter protein</fullName>
    </submittedName>
</protein>
<keyword evidence="2 5" id="KW-0812">Transmembrane</keyword>
<proteinExistence type="predicted"/>
<dbReference type="CDD" id="cd17317">
    <property type="entry name" value="MFS_SLC22"/>
    <property type="match status" value="1"/>
</dbReference>
<dbReference type="Proteomes" id="UP001152320">
    <property type="component" value="Chromosome 16"/>
</dbReference>
<gene>
    <name evidence="7" type="ORF">HOLleu_32133</name>
</gene>
<sequence>MEFDELLKSLGEFGFYQFRVVTISCVAMLTITTHFMCQVFYTLPVAHWCRVPGWDNCSTYWNRTEEDCDKEMLSAAIPLKYDKDNATTVYSQCSRFDVIIRESNDSRHEMIGDTSDTISCDDGWVYHTTDDQTSLITDFDLVCSRESLAEITYTIFFGGILFSCAIAGLIGDRIGRRTTFFVGSGISGTFGVLAAFSPTVWFYASCRFMIGFGQWLLTSGIIVIASEIVGPSWRVVMSVVIWTTASFGYIAVAGLAYVTSSWRHLQIVISLPYLMVLLFITIVPESPRWLLSRGRVKDAEKTLQKIASVNKKSLPLNFMMDWKIEEVSNEEKNQTFFRLFLVPGLRWRILNIMFNWFVLSLVYYGLSLNSTDMGVNAYLAFCLIGVVEMGACILAMPSLNILGRRLTLFGTMLPGGFACIAAIFIPPGPWKITLAMAGKFCVTLSFTSMYIVTVENFPTPMRAAGLGFGSLCSRTGGMLCPTVLLLGNFWEPLPLLIFGSSGLIAGFLAMFLPETRGKSMPQTVHEAVALGRQQQAATDTRPRHRVMKLKKKLECMLAANISVCHLRFSTNRLVVFRNPRLNN</sequence>
<feature type="transmembrane region" description="Helical" evidence="5">
    <location>
        <begin position="432"/>
        <end position="452"/>
    </location>
</feature>
<dbReference type="InterPro" id="IPR005828">
    <property type="entry name" value="MFS_sugar_transport-like"/>
</dbReference>
<feature type="transmembrane region" description="Helical" evidence="5">
    <location>
        <begin position="178"/>
        <end position="196"/>
    </location>
</feature>
<dbReference type="GO" id="GO:0022857">
    <property type="term" value="F:transmembrane transporter activity"/>
    <property type="evidence" value="ECO:0007669"/>
    <property type="project" value="InterPro"/>
</dbReference>
<feature type="transmembrane region" description="Helical" evidence="5">
    <location>
        <begin position="264"/>
        <end position="283"/>
    </location>
</feature>
<evidence type="ECO:0000313" key="7">
    <source>
        <dbReference type="EMBL" id="KAJ8027094.1"/>
    </source>
</evidence>
<dbReference type="SUPFAM" id="SSF103473">
    <property type="entry name" value="MFS general substrate transporter"/>
    <property type="match status" value="1"/>
</dbReference>
<feature type="domain" description="Major facilitator superfamily (MFS) profile" evidence="6">
    <location>
        <begin position="108"/>
        <end position="517"/>
    </location>
</feature>
<organism evidence="7 8">
    <name type="scientific">Holothuria leucospilota</name>
    <name type="common">Black long sea cucumber</name>
    <name type="synonym">Mertensiothuria leucospilota</name>
    <dbReference type="NCBI Taxonomy" id="206669"/>
    <lineage>
        <taxon>Eukaryota</taxon>
        <taxon>Metazoa</taxon>
        <taxon>Echinodermata</taxon>
        <taxon>Eleutherozoa</taxon>
        <taxon>Echinozoa</taxon>
        <taxon>Holothuroidea</taxon>
        <taxon>Aspidochirotacea</taxon>
        <taxon>Aspidochirotida</taxon>
        <taxon>Holothuriidae</taxon>
        <taxon>Holothuria</taxon>
    </lineage>
</organism>
<comment type="caution">
    <text evidence="7">The sequence shown here is derived from an EMBL/GenBank/DDBJ whole genome shotgun (WGS) entry which is preliminary data.</text>
</comment>
<dbReference type="EMBL" id="JAIZAY010000016">
    <property type="protein sequence ID" value="KAJ8027094.1"/>
    <property type="molecule type" value="Genomic_DNA"/>
</dbReference>
<feature type="transmembrane region" description="Helical" evidence="5">
    <location>
        <begin position="202"/>
        <end position="224"/>
    </location>
</feature>
<evidence type="ECO:0000256" key="1">
    <source>
        <dbReference type="ARBA" id="ARBA00004141"/>
    </source>
</evidence>
<reference evidence="7" key="1">
    <citation type="submission" date="2021-10" db="EMBL/GenBank/DDBJ databases">
        <title>Tropical sea cucumber genome reveals ecological adaptation and Cuvierian tubules defense mechanism.</title>
        <authorList>
            <person name="Chen T."/>
        </authorList>
    </citation>
    <scope>NUCLEOTIDE SEQUENCE</scope>
    <source>
        <strain evidence="7">Nanhai2018</strain>
        <tissue evidence="7">Muscle</tissue>
    </source>
</reference>
<dbReference type="PROSITE" id="PS50850">
    <property type="entry name" value="MFS"/>
    <property type="match status" value="1"/>
</dbReference>
<feature type="transmembrane region" description="Helical" evidence="5">
    <location>
        <begin position="236"/>
        <end position="258"/>
    </location>
</feature>
<feature type="transmembrane region" description="Helical" evidence="5">
    <location>
        <begin position="151"/>
        <end position="171"/>
    </location>
</feature>
<dbReference type="AlphaFoldDB" id="A0A9Q1BIF5"/>
<dbReference type="InterPro" id="IPR036259">
    <property type="entry name" value="MFS_trans_sf"/>
</dbReference>
<feature type="transmembrane region" description="Helical" evidence="5">
    <location>
        <begin position="20"/>
        <end position="41"/>
    </location>
</feature>
<dbReference type="PANTHER" id="PTHR24064">
    <property type="entry name" value="SOLUTE CARRIER FAMILY 22 MEMBER"/>
    <property type="match status" value="1"/>
</dbReference>
<keyword evidence="8" id="KW-1185">Reference proteome</keyword>
<evidence type="ECO:0000259" key="6">
    <source>
        <dbReference type="PROSITE" id="PS50850"/>
    </source>
</evidence>
<feature type="transmembrane region" description="Helical" evidence="5">
    <location>
        <begin position="493"/>
        <end position="512"/>
    </location>
</feature>
<evidence type="ECO:0000256" key="4">
    <source>
        <dbReference type="ARBA" id="ARBA00023136"/>
    </source>
</evidence>
<evidence type="ECO:0000256" key="5">
    <source>
        <dbReference type="SAM" id="Phobius"/>
    </source>
</evidence>
<comment type="subcellular location">
    <subcellularLocation>
        <location evidence="1">Membrane</location>
        <topology evidence="1">Multi-pass membrane protein</topology>
    </subcellularLocation>
</comment>
<evidence type="ECO:0000313" key="8">
    <source>
        <dbReference type="Proteomes" id="UP001152320"/>
    </source>
</evidence>
<name>A0A9Q1BIF5_HOLLE</name>
<keyword evidence="4 5" id="KW-0472">Membrane</keyword>
<accession>A0A9Q1BIF5</accession>
<keyword evidence="3 5" id="KW-1133">Transmembrane helix</keyword>
<dbReference type="InterPro" id="IPR020846">
    <property type="entry name" value="MFS_dom"/>
</dbReference>
<feature type="transmembrane region" description="Helical" evidence="5">
    <location>
        <begin position="464"/>
        <end position="487"/>
    </location>
</feature>
<dbReference type="Pfam" id="PF00083">
    <property type="entry name" value="Sugar_tr"/>
    <property type="match status" value="1"/>
</dbReference>
<feature type="transmembrane region" description="Helical" evidence="5">
    <location>
        <begin position="378"/>
        <end position="399"/>
    </location>
</feature>
<evidence type="ECO:0000256" key="2">
    <source>
        <dbReference type="ARBA" id="ARBA00022692"/>
    </source>
</evidence>
<dbReference type="Gene3D" id="1.20.1250.20">
    <property type="entry name" value="MFS general substrate transporter like domains"/>
    <property type="match status" value="1"/>
</dbReference>
<feature type="transmembrane region" description="Helical" evidence="5">
    <location>
        <begin position="406"/>
        <end position="426"/>
    </location>
</feature>
<feature type="transmembrane region" description="Helical" evidence="5">
    <location>
        <begin position="347"/>
        <end position="366"/>
    </location>
</feature>
<evidence type="ECO:0000256" key="3">
    <source>
        <dbReference type="ARBA" id="ARBA00022989"/>
    </source>
</evidence>
<dbReference type="GO" id="GO:0016020">
    <property type="term" value="C:membrane"/>
    <property type="evidence" value="ECO:0007669"/>
    <property type="project" value="UniProtKB-SubCell"/>
</dbReference>
<dbReference type="OrthoDB" id="5296287at2759"/>